<protein>
    <recommendedName>
        <fullName evidence="2">BTB domain-containing protein</fullName>
    </recommendedName>
</protein>
<proteinExistence type="predicted"/>
<dbReference type="Proteomes" id="UP000076584">
    <property type="component" value="Unassembled WGS sequence"/>
</dbReference>
<feature type="compositionally biased region" description="Low complexity" evidence="1">
    <location>
        <begin position="153"/>
        <end position="171"/>
    </location>
</feature>
<dbReference type="Gene3D" id="3.30.710.10">
    <property type="entry name" value="Potassium Channel Kv1.1, Chain A"/>
    <property type="match status" value="1"/>
</dbReference>
<feature type="compositionally biased region" description="Basic and acidic residues" evidence="1">
    <location>
        <begin position="135"/>
        <end position="152"/>
    </location>
</feature>
<keyword evidence="4" id="KW-1185">Reference proteome</keyword>
<evidence type="ECO:0000313" key="3">
    <source>
        <dbReference type="EMBL" id="KZL81325.1"/>
    </source>
</evidence>
<feature type="region of interest" description="Disordered" evidence="1">
    <location>
        <begin position="1"/>
        <end position="218"/>
    </location>
</feature>
<dbReference type="PROSITE" id="PS50097">
    <property type="entry name" value="BTB"/>
    <property type="match status" value="1"/>
</dbReference>
<feature type="compositionally biased region" description="Low complexity" evidence="1">
    <location>
        <begin position="28"/>
        <end position="40"/>
    </location>
</feature>
<feature type="compositionally biased region" description="Basic and acidic residues" evidence="1">
    <location>
        <begin position="194"/>
        <end position="204"/>
    </location>
</feature>
<feature type="compositionally biased region" description="Low complexity" evidence="1">
    <location>
        <begin position="103"/>
        <end position="128"/>
    </location>
</feature>
<feature type="compositionally biased region" description="Basic and acidic residues" evidence="1">
    <location>
        <begin position="53"/>
        <end position="64"/>
    </location>
</feature>
<dbReference type="AlphaFoldDB" id="A0A161W2R3"/>
<feature type="compositionally biased region" description="Polar residues" evidence="1">
    <location>
        <begin position="522"/>
        <end position="536"/>
    </location>
</feature>
<reference evidence="3 4" key="1">
    <citation type="submission" date="2015-06" db="EMBL/GenBank/DDBJ databases">
        <title>Survival trade-offs in plant roots during colonization by closely related pathogenic and mutualistic fungi.</title>
        <authorList>
            <person name="Hacquard S."/>
            <person name="Kracher B."/>
            <person name="Hiruma K."/>
            <person name="Weinman A."/>
            <person name="Muench P."/>
            <person name="Garrido Oter R."/>
            <person name="Ver Loren van Themaat E."/>
            <person name="Dallerey J.-F."/>
            <person name="Damm U."/>
            <person name="Henrissat B."/>
            <person name="Lespinet O."/>
            <person name="Thon M."/>
            <person name="Kemen E."/>
            <person name="McHardy A.C."/>
            <person name="Schulze-Lefert P."/>
            <person name="O'Connell R.J."/>
        </authorList>
    </citation>
    <scope>NUCLEOTIDE SEQUENCE [LARGE SCALE GENOMIC DNA]</scope>
    <source>
        <strain evidence="3 4">MAFF 238704</strain>
    </source>
</reference>
<dbReference type="Pfam" id="PF00651">
    <property type="entry name" value="BTB"/>
    <property type="match status" value="1"/>
</dbReference>
<evidence type="ECO:0000259" key="2">
    <source>
        <dbReference type="PROSITE" id="PS50097"/>
    </source>
</evidence>
<gene>
    <name evidence="3" type="ORF">CI238_00394</name>
</gene>
<sequence>MSSLSWAQIAAKHHKSSPPRHQTSGNGSSQAWKSSQVSSSPFPTAVDFPSLVGDKDGSGEERKSLTSAASRPESPCTDSEPAWVGEVKDESGLTPSSSKKDNSPSSTSTSSTSCSPTTTSTITTANTADDNEMGSTRKDRIAAKKAAEEVAKQARLPSSLESVASLSSAPAKSNAESSVTTAAATPLPTDEKDDEKSEDEKSEVSEELGPDVTLNSDGEEACGALHETTAQVEDAAAAASTHGDADHRRVFRASLESGRLPDFERDRRIRQVLGKQTHIFYANETHDCAITLKDGKIVSAHREVLVSESTYLAQSLRQPNEVGVTHHKLDDYDMPMISVIIFWMYMGELGGHQPDRSNMWSSHYILNNVMFYRPATLLGVKSLMKYEIDNILKAGNFLRDALSSRFFYYKFDTCEKLASFELPLRMAHIQLYTQNVEEEFTDEIRDMKVALAKLTLVVLPFLRRQYGFINNLQKVWEALPFPWRSEMEGFYYDGLLPDFPDCFDDNLQWVGEKTDDDRFQPQGASSGSSFTPSTPYSQASINEMTRRLTMAGFDSGYHL</sequence>
<dbReference type="STRING" id="1573173.A0A161W2R3"/>
<dbReference type="InterPro" id="IPR011333">
    <property type="entry name" value="SKP1/BTB/POZ_sf"/>
</dbReference>
<organism evidence="3 4">
    <name type="scientific">Colletotrichum incanum</name>
    <name type="common">Soybean anthracnose fungus</name>
    <dbReference type="NCBI Taxonomy" id="1573173"/>
    <lineage>
        <taxon>Eukaryota</taxon>
        <taxon>Fungi</taxon>
        <taxon>Dikarya</taxon>
        <taxon>Ascomycota</taxon>
        <taxon>Pezizomycotina</taxon>
        <taxon>Sordariomycetes</taxon>
        <taxon>Hypocreomycetidae</taxon>
        <taxon>Glomerellales</taxon>
        <taxon>Glomerellaceae</taxon>
        <taxon>Colletotrichum</taxon>
        <taxon>Colletotrichum spaethianum species complex</taxon>
    </lineage>
</organism>
<accession>A0A161W2R3</accession>
<dbReference type="EMBL" id="LFIW01001670">
    <property type="protein sequence ID" value="KZL81325.1"/>
    <property type="molecule type" value="Genomic_DNA"/>
</dbReference>
<name>A0A161W2R3_COLIC</name>
<dbReference type="SUPFAM" id="SSF54695">
    <property type="entry name" value="POZ domain"/>
    <property type="match status" value="1"/>
</dbReference>
<feature type="compositionally biased region" description="Polar residues" evidence="1">
    <location>
        <begin position="174"/>
        <end position="183"/>
    </location>
</feature>
<feature type="domain" description="BTB" evidence="2">
    <location>
        <begin position="286"/>
        <end position="353"/>
    </location>
</feature>
<comment type="caution">
    <text evidence="3">The sequence shown here is derived from an EMBL/GenBank/DDBJ whole genome shotgun (WGS) entry which is preliminary data.</text>
</comment>
<evidence type="ECO:0000256" key="1">
    <source>
        <dbReference type="SAM" id="MobiDB-lite"/>
    </source>
</evidence>
<evidence type="ECO:0000313" key="4">
    <source>
        <dbReference type="Proteomes" id="UP000076584"/>
    </source>
</evidence>
<feature type="region of interest" description="Disordered" evidence="1">
    <location>
        <begin position="515"/>
        <end position="536"/>
    </location>
</feature>
<dbReference type="InterPro" id="IPR000210">
    <property type="entry name" value="BTB/POZ_dom"/>
</dbReference>